<comment type="caution">
    <text evidence="1">The sequence shown here is derived from an EMBL/GenBank/DDBJ whole genome shotgun (WGS) entry which is preliminary data.</text>
</comment>
<organism evidence="1 2">
    <name type="scientific">Exiguobacterium aestuarii</name>
    <dbReference type="NCBI Taxonomy" id="273527"/>
    <lineage>
        <taxon>Bacteria</taxon>
        <taxon>Bacillati</taxon>
        <taxon>Bacillota</taxon>
        <taxon>Bacilli</taxon>
        <taxon>Bacillales</taxon>
        <taxon>Bacillales Family XII. Incertae Sedis</taxon>
        <taxon>Exiguobacterium</taxon>
    </lineage>
</organism>
<keyword evidence="2" id="KW-1185">Reference proteome</keyword>
<dbReference type="Proteomes" id="UP001596439">
    <property type="component" value="Unassembled WGS sequence"/>
</dbReference>
<sequence>MRRIGVLCVLVLGLAGCMTPKETKSVETIDVEKVEKVEVTDESQFPDVAVTGTMIAEVPSGTERVSDAVLAQITLQYEDGSTGRLSKDHILTETMVGGIGLVAMTVPDRENPFGVFIHDGKTGWAQRGMQRFGIPETSSASTHGLDFPVKEMEVISSDYSGNDWPVTLWTLYDETRLISIIATDDFTEIEGEMSDQPKPYVMEQAYGNGLYYLSQGKLIIVTGNVSEAELLKLVDSLPEPSSGSFPFRESE</sequence>
<protein>
    <recommendedName>
        <fullName evidence="3">DUF4367 domain-containing protein</fullName>
    </recommendedName>
</protein>
<dbReference type="RefSeq" id="WP_214789394.1">
    <property type="nucleotide sequence ID" value="NZ_JANIEL010000001.1"/>
</dbReference>
<proteinExistence type="predicted"/>
<evidence type="ECO:0000313" key="1">
    <source>
        <dbReference type="EMBL" id="MFC7390369.1"/>
    </source>
</evidence>
<name>A0ABW2PLT9_9BACL</name>
<evidence type="ECO:0000313" key="2">
    <source>
        <dbReference type="Proteomes" id="UP001596439"/>
    </source>
</evidence>
<accession>A0ABW2PLT9</accession>
<gene>
    <name evidence="1" type="ORF">ACFQO8_09425</name>
</gene>
<dbReference type="PROSITE" id="PS51257">
    <property type="entry name" value="PROKAR_LIPOPROTEIN"/>
    <property type="match status" value="1"/>
</dbReference>
<dbReference type="EMBL" id="JBHTCE010000001">
    <property type="protein sequence ID" value="MFC7390369.1"/>
    <property type="molecule type" value="Genomic_DNA"/>
</dbReference>
<reference evidence="2" key="1">
    <citation type="journal article" date="2019" name="Int. J. Syst. Evol. Microbiol.">
        <title>The Global Catalogue of Microorganisms (GCM) 10K type strain sequencing project: providing services to taxonomists for standard genome sequencing and annotation.</title>
        <authorList>
            <consortium name="The Broad Institute Genomics Platform"/>
            <consortium name="The Broad Institute Genome Sequencing Center for Infectious Disease"/>
            <person name="Wu L."/>
            <person name="Ma J."/>
        </authorList>
    </citation>
    <scope>NUCLEOTIDE SEQUENCE [LARGE SCALE GENOMIC DNA]</scope>
    <source>
        <strain evidence="2">CCUG 55590</strain>
    </source>
</reference>
<evidence type="ECO:0008006" key="3">
    <source>
        <dbReference type="Google" id="ProtNLM"/>
    </source>
</evidence>